<dbReference type="Gene3D" id="3.40.190.10">
    <property type="entry name" value="Periplasmic binding protein-like II"/>
    <property type="match status" value="2"/>
</dbReference>
<sequence>MIPFWYRIAALVFLILTPLTVWSGTLATVKERGFLRCGVHPGLPGFASQDDQGQWQGFDVDFCRAVAAAALRDADAVRFIPLDAQERFTALQSGAIDLLSRNTTWTLSRDTALGLDFAGISYHDGQGFLVWKKQRIRRATELDDASICVIAGTTTELNLADWFQQQGQTYRPVVMKNYDAVASAFRDGRCDVVTSDQSQLYALRLRLKKPTEAVVLPDMISKEPLGPVVRQGDAQWFNIVRWTLAALINGEELGLAKKTIAQRPRGPAVERFLEMSIPADSMGLPKDWTGQVIGQVGNYGEIFERNLGILSPLLMDRSLNALWRDGGILYAPPFR</sequence>
<dbReference type="Pfam" id="PF00497">
    <property type="entry name" value="SBP_bac_3"/>
    <property type="match status" value="1"/>
</dbReference>
<keyword evidence="3" id="KW-0732">Signal</keyword>
<comment type="caution">
    <text evidence="6">The sequence shown here is derived from an EMBL/GenBank/DDBJ whole genome shotgun (WGS) entry which is preliminary data.</text>
</comment>
<organism evidence="6 7">
    <name type="scientific">Kistimonas scapharcae</name>
    <dbReference type="NCBI Taxonomy" id="1036133"/>
    <lineage>
        <taxon>Bacteria</taxon>
        <taxon>Pseudomonadati</taxon>
        <taxon>Pseudomonadota</taxon>
        <taxon>Gammaproteobacteria</taxon>
        <taxon>Oceanospirillales</taxon>
        <taxon>Endozoicomonadaceae</taxon>
        <taxon>Kistimonas</taxon>
    </lineage>
</organism>
<evidence type="ECO:0000259" key="5">
    <source>
        <dbReference type="SMART" id="SM00062"/>
    </source>
</evidence>
<gene>
    <name evidence="6" type="ORF">GCM10023116_37630</name>
</gene>
<dbReference type="InterPro" id="IPR018313">
    <property type="entry name" value="SBP_3_CS"/>
</dbReference>
<keyword evidence="2" id="KW-0813">Transport</keyword>
<evidence type="ECO:0000256" key="4">
    <source>
        <dbReference type="RuleBase" id="RU003744"/>
    </source>
</evidence>
<reference evidence="7" key="1">
    <citation type="journal article" date="2019" name="Int. J. Syst. Evol. Microbiol.">
        <title>The Global Catalogue of Microorganisms (GCM) 10K type strain sequencing project: providing services to taxonomists for standard genome sequencing and annotation.</title>
        <authorList>
            <consortium name="The Broad Institute Genomics Platform"/>
            <consortium name="The Broad Institute Genome Sequencing Center for Infectious Disease"/>
            <person name="Wu L."/>
            <person name="Ma J."/>
        </authorList>
    </citation>
    <scope>NUCLEOTIDE SEQUENCE [LARGE SCALE GENOMIC DNA]</scope>
    <source>
        <strain evidence="7">JCM 17805</strain>
    </source>
</reference>
<evidence type="ECO:0000313" key="7">
    <source>
        <dbReference type="Proteomes" id="UP001500604"/>
    </source>
</evidence>
<dbReference type="SMART" id="SM00062">
    <property type="entry name" value="PBPb"/>
    <property type="match status" value="1"/>
</dbReference>
<evidence type="ECO:0000256" key="3">
    <source>
        <dbReference type="ARBA" id="ARBA00022729"/>
    </source>
</evidence>
<dbReference type="EMBL" id="BAABFL010000453">
    <property type="protein sequence ID" value="GAA4651479.1"/>
    <property type="molecule type" value="Genomic_DNA"/>
</dbReference>
<proteinExistence type="inferred from homology"/>
<dbReference type="PROSITE" id="PS01039">
    <property type="entry name" value="SBP_BACTERIAL_3"/>
    <property type="match status" value="1"/>
</dbReference>
<protein>
    <submittedName>
        <fullName evidence="6">Amino acid ABC transporter substrate-binding protein</fullName>
    </submittedName>
</protein>
<name>A0ABP8V7T1_9GAMM</name>
<comment type="similarity">
    <text evidence="1 4">Belongs to the bacterial solute-binding protein 3 family.</text>
</comment>
<evidence type="ECO:0000256" key="1">
    <source>
        <dbReference type="ARBA" id="ARBA00010333"/>
    </source>
</evidence>
<dbReference type="Proteomes" id="UP001500604">
    <property type="component" value="Unassembled WGS sequence"/>
</dbReference>
<keyword evidence="7" id="KW-1185">Reference proteome</keyword>
<accession>A0ABP8V7T1</accession>
<evidence type="ECO:0000256" key="2">
    <source>
        <dbReference type="ARBA" id="ARBA00022448"/>
    </source>
</evidence>
<dbReference type="PANTHER" id="PTHR30085">
    <property type="entry name" value="AMINO ACID ABC TRANSPORTER PERMEASE"/>
    <property type="match status" value="1"/>
</dbReference>
<dbReference type="CDD" id="cd13692">
    <property type="entry name" value="PBP2_BztA"/>
    <property type="match status" value="1"/>
</dbReference>
<dbReference type="SUPFAM" id="SSF53850">
    <property type="entry name" value="Periplasmic binding protein-like II"/>
    <property type="match status" value="1"/>
</dbReference>
<dbReference type="PANTHER" id="PTHR30085:SF7">
    <property type="entry name" value="AMINO-ACID ABC TRANSPORTER-BINDING PROTEIN YHDW-RELATED"/>
    <property type="match status" value="1"/>
</dbReference>
<feature type="domain" description="Solute-binding protein family 3/N-terminal" evidence="5">
    <location>
        <begin position="34"/>
        <end position="263"/>
    </location>
</feature>
<evidence type="ECO:0000313" key="6">
    <source>
        <dbReference type="EMBL" id="GAA4651479.1"/>
    </source>
</evidence>
<dbReference type="RefSeq" id="WP_345197855.1">
    <property type="nucleotide sequence ID" value="NZ_BAABFL010000453.1"/>
</dbReference>
<dbReference type="InterPro" id="IPR001638">
    <property type="entry name" value="Solute-binding_3/MltF_N"/>
</dbReference>
<dbReference type="InterPro" id="IPR051455">
    <property type="entry name" value="Bact_solute-bind_prot3"/>
</dbReference>